<dbReference type="AlphaFoldDB" id="A0A022RU93"/>
<dbReference type="InterPro" id="IPR052765">
    <property type="entry name" value="PGM-Related"/>
</dbReference>
<proteinExistence type="predicted"/>
<accession>A0A022RU93</accession>
<evidence type="ECO:0008006" key="3">
    <source>
        <dbReference type="Google" id="ProtNLM"/>
    </source>
</evidence>
<organism evidence="1 2">
    <name type="scientific">Erythranthe guttata</name>
    <name type="common">Yellow monkey flower</name>
    <name type="synonym">Mimulus guttatus</name>
    <dbReference type="NCBI Taxonomy" id="4155"/>
    <lineage>
        <taxon>Eukaryota</taxon>
        <taxon>Viridiplantae</taxon>
        <taxon>Streptophyta</taxon>
        <taxon>Embryophyta</taxon>
        <taxon>Tracheophyta</taxon>
        <taxon>Spermatophyta</taxon>
        <taxon>Magnoliopsida</taxon>
        <taxon>eudicotyledons</taxon>
        <taxon>Gunneridae</taxon>
        <taxon>Pentapetalae</taxon>
        <taxon>asterids</taxon>
        <taxon>lamiids</taxon>
        <taxon>Lamiales</taxon>
        <taxon>Phrymaceae</taxon>
        <taxon>Erythranthe</taxon>
    </lineage>
</organism>
<dbReference type="InterPro" id="IPR013078">
    <property type="entry name" value="His_Pase_superF_clade-1"/>
</dbReference>
<protein>
    <recommendedName>
        <fullName evidence="3">Phosphoglycerate mutase-like protein AT74H</fullName>
    </recommendedName>
</protein>
<dbReference type="STRING" id="4155.A0A022RU93"/>
<dbReference type="Pfam" id="PF00300">
    <property type="entry name" value="His_Phos_1"/>
    <property type="match status" value="1"/>
</dbReference>
<sequence>MDQAKEAGVLIKGLLDENCNWKVYIYVSPYKSTRSTLREMGRAFPESKIAGVREECRLREQDLGNFHDTHKIKQLNEMRNKFGRFFYRFPDGESGADVYDRVSNFLESLWRDIEMKRCIPNNNNNDGGSGELNLVIVSHGLAIRIFMMRWFRWSVDQFERLKNPDNCEFIVMQLGSGGEYSLSINHNDHKLTEWGLSHEMIADQRLRASGSSDALKQEDHHCLWYDAFFSHSEQQDQDQDEDHKTTK</sequence>
<dbReference type="eggNOG" id="ENOG502QTHF">
    <property type="taxonomic scope" value="Eukaryota"/>
</dbReference>
<dbReference type="GO" id="GO:0016791">
    <property type="term" value="F:phosphatase activity"/>
    <property type="evidence" value="ECO:0000318"/>
    <property type="project" value="GO_Central"/>
</dbReference>
<name>A0A022RU93_ERYGU</name>
<gene>
    <name evidence="1" type="ORF">MIMGU_mgv1a012551mg</name>
</gene>
<dbReference type="Gene3D" id="3.40.50.1240">
    <property type="entry name" value="Phosphoglycerate mutase-like"/>
    <property type="match status" value="1"/>
</dbReference>
<dbReference type="Proteomes" id="UP000030748">
    <property type="component" value="Unassembled WGS sequence"/>
</dbReference>
<reference evidence="1 2" key="1">
    <citation type="journal article" date="2013" name="Proc. Natl. Acad. Sci. U.S.A.">
        <title>Fine-scale variation in meiotic recombination in Mimulus inferred from population shotgun sequencing.</title>
        <authorList>
            <person name="Hellsten U."/>
            <person name="Wright K.M."/>
            <person name="Jenkins J."/>
            <person name="Shu S."/>
            <person name="Yuan Y."/>
            <person name="Wessler S.R."/>
            <person name="Schmutz J."/>
            <person name="Willis J.H."/>
            <person name="Rokhsar D.S."/>
        </authorList>
    </citation>
    <scope>NUCLEOTIDE SEQUENCE [LARGE SCALE GENOMIC DNA]</scope>
    <source>
        <strain evidence="2">cv. DUN x IM62</strain>
    </source>
</reference>
<dbReference type="PANTHER" id="PTHR46192">
    <property type="entry name" value="BROAD-RANGE ACID PHOSPHATASE DET1"/>
    <property type="match status" value="1"/>
</dbReference>
<dbReference type="InterPro" id="IPR029033">
    <property type="entry name" value="His_PPase_superfam"/>
</dbReference>
<dbReference type="SUPFAM" id="SSF53254">
    <property type="entry name" value="Phosphoglycerate mutase-like"/>
    <property type="match status" value="1"/>
</dbReference>
<evidence type="ECO:0000313" key="1">
    <source>
        <dbReference type="EMBL" id="EYU43639.1"/>
    </source>
</evidence>
<keyword evidence="2" id="KW-1185">Reference proteome</keyword>
<dbReference type="EMBL" id="KI630240">
    <property type="protein sequence ID" value="EYU43639.1"/>
    <property type="molecule type" value="Genomic_DNA"/>
</dbReference>
<evidence type="ECO:0000313" key="2">
    <source>
        <dbReference type="Proteomes" id="UP000030748"/>
    </source>
</evidence>